<dbReference type="InterPro" id="IPR014013">
    <property type="entry name" value="Helic_SF1/SF2_ATP-bd_DinG/Rad3"/>
</dbReference>
<dbReference type="SUPFAM" id="SSF52540">
    <property type="entry name" value="P-loop containing nucleoside triphosphate hydrolases"/>
    <property type="match status" value="2"/>
</dbReference>
<keyword evidence="6 14" id="KW-0347">Helicase</keyword>
<evidence type="ECO:0000256" key="11">
    <source>
        <dbReference type="ARBA" id="ARBA00023204"/>
    </source>
</evidence>
<keyword evidence="11" id="KW-0234">DNA repair</keyword>
<gene>
    <name evidence="14" type="ORF">HARCEL1_02390</name>
</gene>
<evidence type="ECO:0000313" key="15">
    <source>
        <dbReference type="Proteomes" id="UP000244727"/>
    </source>
</evidence>
<keyword evidence="2" id="KW-0479">Metal-binding</keyword>
<protein>
    <submittedName>
        <fullName evidence="14">ATP-dependent DNA helicase</fullName>
    </submittedName>
</protein>
<dbReference type="InterPro" id="IPR014001">
    <property type="entry name" value="Helicase_ATP-bd"/>
</dbReference>
<dbReference type="GO" id="GO:0005524">
    <property type="term" value="F:ATP binding"/>
    <property type="evidence" value="ECO:0007669"/>
    <property type="project" value="UniProtKB-KW"/>
</dbReference>
<feature type="domain" description="Helicase ATP-binding" evidence="13">
    <location>
        <begin position="5"/>
        <end position="346"/>
    </location>
</feature>
<evidence type="ECO:0000256" key="10">
    <source>
        <dbReference type="ARBA" id="ARBA00023125"/>
    </source>
</evidence>
<keyword evidence="7" id="KW-0067">ATP-binding</keyword>
<reference evidence="14 15" key="1">
    <citation type="submission" date="2018-04" db="EMBL/GenBank/DDBJ databases">
        <title>Halococcoides cellulosivorans gen. nov., sp. nov., an extremely halophilic cellulose-utilizing haloarchaeon from hypersaline lakes.</title>
        <authorList>
            <person name="Sorokin D.Y."/>
            <person name="Toshchakov S.V."/>
            <person name="Samarov N.I."/>
            <person name="Korzhenkov A."/>
            <person name="Kublanov I.V."/>
        </authorList>
    </citation>
    <scope>NUCLEOTIDE SEQUENCE [LARGE SCALE GENOMIC DNA]</scope>
    <source>
        <strain evidence="14 15">HArcel1</strain>
    </source>
</reference>
<proteinExistence type="predicted"/>
<accession>A0A2R4WYM3</accession>
<evidence type="ECO:0000256" key="12">
    <source>
        <dbReference type="ARBA" id="ARBA00023235"/>
    </source>
</evidence>
<evidence type="ECO:0000256" key="4">
    <source>
        <dbReference type="ARBA" id="ARBA00022763"/>
    </source>
</evidence>
<dbReference type="PANTHER" id="PTHR11472:SF34">
    <property type="entry name" value="REGULATOR OF TELOMERE ELONGATION HELICASE 1"/>
    <property type="match status" value="1"/>
</dbReference>
<dbReference type="InterPro" id="IPR006555">
    <property type="entry name" value="ATP-dep_Helicase_C"/>
</dbReference>
<evidence type="ECO:0000313" key="14">
    <source>
        <dbReference type="EMBL" id="AWB26640.1"/>
    </source>
</evidence>
<dbReference type="GO" id="GO:0003677">
    <property type="term" value="F:DNA binding"/>
    <property type="evidence" value="ECO:0007669"/>
    <property type="project" value="UniProtKB-KW"/>
</dbReference>
<dbReference type="Pfam" id="PF06733">
    <property type="entry name" value="DEAD_2"/>
    <property type="match status" value="1"/>
</dbReference>
<keyword evidence="1" id="KW-0004">4Fe-4S</keyword>
<evidence type="ECO:0000256" key="9">
    <source>
        <dbReference type="ARBA" id="ARBA00023014"/>
    </source>
</evidence>
<dbReference type="KEGG" id="harc:HARCEL1_02390"/>
<keyword evidence="12" id="KW-0413">Isomerase</keyword>
<dbReference type="RefSeq" id="WP_108381009.1">
    <property type="nucleotide sequence ID" value="NZ_CP028858.1"/>
</dbReference>
<dbReference type="GO" id="GO:0051539">
    <property type="term" value="F:4 iron, 4 sulfur cluster binding"/>
    <property type="evidence" value="ECO:0007669"/>
    <property type="project" value="UniProtKB-KW"/>
</dbReference>
<dbReference type="InterPro" id="IPR010614">
    <property type="entry name" value="RAD3-like_helicase_DEAD"/>
</dbReference>
<evidence type="ECO:0000256" key="6">
    <source>
        <dbReference type="ARBA" id="ARBA00022806"/>
    </source>
</evidence>
<dbReference type="GO" id="GO:0006281">
    <property type="term" value="P:DNA repair"/>
    <property type="evidence" value="ECO:0007669"/>
    <property type="project" value="UniProtKB-KW"/>
</dbReference>
<keyword evidence="10" id="KW-0238">DNA-binding</keyword>
<name>A0A2R4WYM3_9EURY</name>
<dbReference type="GO" id="GO:0016818">
    <property type="term" value="F:hydrolase activity, acting on acid anhydrides, in phosphorus-containing anhydrides"/>
    <property type="evidence" value="ECO:0007669"/>
    <property type="project" value="InterPro"/>
</dbReference>
<dbReference type="SMART" id="SM00488">
    <property type="entry name" value="DEXDc2"/>
    <property type="match status" value="1"/>
</dbReference>
<dbReference type="EMBL" id="CP028858">
    <property type="protein sequence ID" value="AWB26640.1"/>
    <property type="molecule type" value="Genomic_DNA"/>
</dbReference>
<keyword evidence="3" id="KW-0547">Nucleotide-binding</keyword>
<evidence type="ECO:0000256" key="5">
    <source>
        <dbReference type="ARBA" id="ARBA00022801"/>
    </source>
</evidence>
<dbReference type="Pfam" id="PF13307">
    <property type="entry name" value="Helicase_C_2"/>
    <property type="match status" value="1"/>
</dbReference>
<dbReference type="PANTHER" id="PTHR11472">
    <property type="entry name" value="DNA REPAIR DEAD HELICASE RAD3/XP-D SUBFAMILY MEMBER"/>
    <property type="match status" value="1"/>
</dbReference>
<dbReference type="GeneID" id="36511319"/>
<evidence type="ECO:0000256" key="1">
    <source>
        <dbReference type="ARBA" id="ARBA00022485"/>
    </source>
</evidence>
<keyword evidence="4" id="KW-0227">DNA damage</keyword>
<dbReference type="GO" id="GO:0046872">
    <property type="term" value="F:metal ion binding"/>
    <property type="evidence" value="ECO:0007669"/>
    <property type="project" value="UniProtKB-KW"/>
</dbReference>
<dbReference type="PROSITE" id="PS51193">
    <property type="entry name" value="HELICASE_ATP_BIND_2"/>
    <property type="match status" value="1"/>
</dbReference>
<keyword evidence="9" id="KW-0411">Iron-sulfur</keyword>
<keyword evidence="15" id="KW-1185">Reference proteome</keyword>
<dbReference type="Gene3D" id="3.40.50.300">
    <property type="entry name" value="P-loop containing nucleotide triphosphate hydrolases"/>
    <property type="match status" value="2"/>
</dbReference>
<keyword evidence="5" id="KW-0378">Hydrolase</keyword>
<dbReference type="Proteomes" id="UP000244727">
    <property type="component" value="Chromosome"/>
</dbReference>
<dbReference type="InterPro" id="IPR027417">
    <property type="entry name" value="P-loop_NTPase"/>
</dbReference>
<evidence type="ECO:0000259" key="13">
    <source>
        <dbReference type="PROSITE" id="PS51193"/>
    </source>
</evidence>
<dbReference type="AlphaFoldDB" id="A0A2R4WYM3"/>
<evidence type="ECO:0000256" key="2">
    <source>
        <dbReference type="ARBA" id="ARBA00022723"/>
    </source>
</evidence>
<evidence type="ECO:0000256" key="7">
    <source>
        <dbReference type="ARBA" id="ARBA00022840"/>
    </source>
</evidence>
<keyword evidence="8" id="KW-0408">Iron</keyword>
<organism evidence="14 15">
    <name type="scientific">Halococcoides cellulosivorans</name>
    <dbReference type="NCBI Taxonomy" id="1679096"/>
    <lineage>
        <taxon>Archaea</taxon>
        <taxon>Methanobacteriati</taxon>
        <taxon>Methanobacteriota</taxon>
        <taxon>Stenosarchaea group</taxon>
        <taxon>Halobacteria</taxon>
        <taxon>Halobacteriales</taxon>
        <taxon>Haloarculaceae</taxon>
        <taxon>Halococcoides</taxon>
    </lineage>
</organism>
<sequence>MTDAAWEEYFGFDEPYQSQADAVETAIATARDGGYLALEGPCGTGKTMAALTAAATLVREDRFERVLAVTPVKQQLAQFVDDLRTLNRGLEEPLAGVSLVGKRDLCPLALGEIFPPKTGVQSRCEELREQTADLVEGDGQRDPAGEVALGGDVDDAWWDPGRGRDLAAHARPDSGGQQALGGRSFRVAGVDAPYRPEQPRAPEAMADSDDPPLYCAFEADWYARNRGSPVGFDAGEGHVVAPEDYLPAATEAGICPHRAMTVAIDHADVIVGNYNHLFGGGGRALLEAILDDRTFVIVDEAHRLEERVRDLLSDRVGRQTLVQARNDCHRIVTYAKSDPEQKRAVRRHCDPYDVPLDAIERARDFYDDLIGWIDDRANAHLDREVDGWPEDPPEESIEIPLRDPETAERDDITGRAAAEGYDGSDWRTLDTVGAAVEDTLRELSLARSPVVAAVGTICRRYYERDQIDVLREIELEYSPRSDDRVEGYRAHYTAGLVAYETLPAESLARTFDELGGGILMSATLSPLDVFAEVAGLDALDRPIATRSYPLRFPEANRASWIVDAPAYTAHNRGDPVADEAAWSSTRDAYAQILRAVGRSPGNALIAMPNYREARWAGEYLQGVLDRAVLIDQSSSARATDELKSEFFSGPGKVMVTSTRGTLTEGVDYDGSKLATAAVVGIPLPNVGSPRVRAVKHAYGERFGADRAFEYALTVPAVRRARQAIGRVIRGPEEVGVRILAGRRYVEGARHSVHAYLSPGEREEFVRMTPDFLADQIAGFWDGR</sequence>
<dbReference type="SMART" id="SM00487">
    <property type="entry name" value="DEXDc"/>
    <property type="match status" value="1"/>
</dbReference>
<dbReference type="InterPro" id="IPR045028">
    <property type="entry name" value="DinG/Rad3-like"/>
</dbReference>
<dbReference type="SMART" id="SM00491">
    <property type="entry name" value="HELICc2"/>
    <property type="match status" value="1"/>
</dbReference>
<dbReference type="InterPro" id="IPR006554">
    <property type="entry name" value="Helicase-like_DEXD_c2"/>
</dbReference>
<dbReference type="GO" id="GO:0003678">
    <property type="term" value="F:DNA helicase activity"/>
    <property type="evidence" value="ECO:0007669"/>
    <property type="project" value="InterPro"/>
</dbReference>
<evidence type="ECO:0000256" key="8">
    <source>
        <dbReference type="ARBA" id="ARBA00023004"/>
    </source>
</evidence>
<evidence type="ECO:0000256" key="3">
    <source>
        <dbReference type="ARBA" id="ARBA00022741"/>
    </source>
</evidence>